<keyword evidence="2" id="KW-1133">Transmembrane helix</keyword>
<keyword evidence="4" id="KW-1185">Reference proteome</keyword>
<dbReference type="Pfam" id="PF16944">
    <property type="entry name" value="KCH"/>
    <property type="match status" value="1"/>
</dbReference>
<protein>
    <submittedName>
        <fullName evidence="3">Uncharacterized protein</fullName>
    </submittedName>
</protein>
<feature type="transmembrane region" description="Helical" evidence="2">
    <location>
        <begin position="30"/>
        <end position="60"/>
    </location>
</feature>
<dbReference type="GO" id="GO:0005886">
    <property type="term" value="C:plasma membrane"/>
    <property type="evidence" value="ECO:0007669"/>
    <property type="project" value="InterPro"/>
</dbReference>
<name>A0A7H9HY32_9SACH</name>
<keyword evidence="2" id="KW-0472">Membrane</keyword>
<evidence type="ECO:0000256" key="2">
    <source>
        <dbReference type="SAM" id="Phobius"/>
    </source>
</evidence>
<reference evidence="3 4" key="1">
    <citation type="submission" date="2020-06" db="EMBL/GenBank/DDBJ databases">
        <title>The yeast mating-type switching endonuclease HO is a domesticated member of an unorthodox homing genetic element family.</title>
        <authorList>
            <person name="Coughlan A.Y."/>
            <person name="Lombardi L."/>
            <person name="Braun-Galleani S."/>
            <person name="Martos A.R."/>
            <person name="Galeote V."/>
            <person name="Bigey F."/>
            <person name="Dequin S."/>
            <person name="Byrne K.P."/>
            <person name="Wolfe K.H."/>
        </authorList>
    </citation>
    <scope>NUCLEOTIDE SEQUENCE [LARGE SCALE GENOMIC DNA]</scope>
    <source>
        <strain evidence="3 4">CBS2947</strain>
    </source>
</reference>
<dbReference type="GO" id="GO:0015079">
    <property type="term" value="F:potassium ion transmembrane transporter activity"/>
    <property type="evidence" value="ECO:0007669"/>
    <property type="project" value="InterPro"/>
</dbReference>
<dbReference type="AlphaFoldDB" id="A0A7H9HY32"/>
<accession>A0A7H9HY32</accession>
<dbReference type="EMBL" id="CP059274">
    <property type="protein sequence ID" value="QLQ82648.1"/>
    <property type="molecule type" value="Genomic_DNA"/>
</dbReference>
<feature type="region of interest" description="Disordered" evidence="1">
    <location>
        <begin position="394"/>
        <end position="413"/>
    </location>
</feature>
<dbReference type="Proteomes" id="UP000510647">
    <property type="component" value="Chromosome 8"/>
</dbReference>
<evidence type="ECO:0000256" key="1">
    <source>
        <dbReference type="SAM" id="MobiDB-lite"/>
    </source>
</evidence>
<gene>
    <name evidence="3" type="ORF">HG537_0H04110</name>
</gene>
<sequence length="413" mass="47647">MKNDLEYSINTQTFDDLDPILFRNFKVGTLFNYSVLVWGLTLLKIALFVSDIYTCIKLLAFNSWSNNIIQPYIPFRISKWLFSGCILASIVLLVWETICGIRVYRTRNIAVTYVNNFSRTAYSIKDYNIFCVLDKITPSGTFQKISFYTFFELKDCIRLLLADTPRQVINGLTLWSVLVTVKPDSRLGDLESFNGLITKIRTIALTNHEEAVLLSFMLFSFVIWAFFISKLVLALVFAVFVYYRLINEQEYAGLRSFVCATISRNVDALVEKRKRKFNDLYNSSVVSLDASDEYKRQPSNGSTAELLKQQTNFSRTSSQNDDLELQKEKITYDFNETTIPLPVTSIVKHTYEPTIMNSTADIISNVSLVRETSAQSVEKDHSFEAEKIRTPVQARTRLPYPERSDSLWERRKK</sequence>
<dbReference type="InterPro" id="IPR031606">
    <property type="entry name" value="Kch1/2"/>
</dbReference>
<dbReference type="PANTHER" id="PTHR36424:SF1">
    <property type="entry name" value="LOW AFFINITY K(+) TRANSPORTER 1-RELATED"/>
    <property type="match status" value="1"/>
</dbReference>
<feature type="compositionally biased region" description="Basic and acidic residues" evidence="1">
    <location>
        <begin position="400"/>
        <end position="413"/>
    </location>
</feature>
<dbReference type="OrthoDB" id="2128042at2759"/>
<keyword evidence="2" id="KW-0812">Transmembrane</keyword>
<feature type="transmembrane region" description="Helical" evidence="2">
    <location>
        <begin position="211"/>
        <end position="243"/>
    </location>
</feature>
<evidence type="ECO:0000313" key="3">
    <source>
        <dbReference type="EMBL" id="QLQ82648.1"/>
    </source>
</evidence>
<dbReference type="PANTHER" id="PTHR36424">
    <property type="entry name" value="PHEROMONE-REGULATED MEMBRANE PROTEIN 6"/>
    <property type="match status" value="1"/>
</dbReference>
<proteinExistence type="predicted"/>
<feature type="transmembrane region" description="Helical" evidence="2">
    <location>
        <begin position="80"/>
        <end position="98"/>
    </location>
</feature>
<organism evidence="3 4">
    <name type="scientific">Torulaspora globosa</name>
    <dbReference type="NCBI Taxonomy" id="48254"/>
    <lineage>
        <taxon>Eukaryota</taxon>
        <taxon>Fungi</taxon>
        <taxon>Dikarya</taxon>
        <taxon>Ascomycota</taxon>
        <taxon>Saccharomycotina</taxon>
        <taxon>Saccharomycetes</taxon>
        <taxon>Saccharomycetales</taxon>
        <taxon>Saccharomycetaceae</taxon>
        <taxon>Torulaspora</taxon>
    </lineage>
</organism>
<evidence type="ECO:0000313" key="4">
    <source>
        <dbReference type="Proteomes" id="UP000510647"/>
    </source>
</evidence>